<sequence>MVNDKEKLLEQLTGVDSSKLNYYVELKKRTEEVLKQNSRLEILHQLTHDINIDMSIQDILERAFTKLPQALPCDFLGLATIRGEQLVLKAMMPRDFCQVDRFPHHAPSWQVIRAQKAGVFDPQPSYRSHLRHNPAYPEQLREIAIAPMFERSDVIGALLVGSVMKPAYSEAELSFVQHLADQLAISIQNARLYKQVSRAKKEWEETFKAVTDPIILIDTDYNVLLHNDRLPPELMEIWSRGLTDKCHDRLHGLKRPCRDCPVEEVKRTLQPASLRTQTDSGLLFDLTYYPVLNEESQLVAITVFMKDVTQKTKLEAQLVHSAKLAALGEMAAGVAHELNSPMTVIIGTAQMLVREIQGGKGLGNIEELEDIFNCGVRCKRIIQNLLTFSRQDQAPVTDTDLNAEARRVLSLIKYQINRSQIRILEHLDPDLPKLAANGPQIQQVLTNFLVNARDALNSQERDDKVIEVSTTQRVQENKRWVVLSVRDNGCGIAQENLSKIFTPFYTSKEATKGTGLGLSVCLGIAESHNGRIEVESKLGQGSTFSLVLPLENP</sequence>
<dbReference type="PROSITE" id="PS50109">
    <property type="entry name" value="HIS_KIN"/>
    <property type="match status" value="1"/>
</dbReference>
<feature type="domain" description="Histidine kinase" evidence="4">
    <location>
        <begin position="333"/>
        <end position="552"/>
    </location>
</feature>
<dbReference type="InterPro" id="IPR036097">
    <property type="entry name" value="HisK_dim/P_sf"/>
</dbReference>
<dbReference type="Gene3D" id="1.10.287.130">
    <property type="match status" value="1"/>
</dbReference>
<dbReference type="Pfam" id="PF02518">
    <property type="entry name" value="HATPase_c"/>
    <property type="match status" value="1"/>
</dbReference>
<dbReference type="PANTHER" id="PTHR43065">
    <property type="entry name" value="SENSOR HISTIDINE KINASE"/>
    <property type="match status" value="1"/>
</dbReference>
<reference evidence="5 6" key="2">
    <citation type="journal article" date="2021" name="Int. J. Syst. Evol. Microbiol.">
        <title>Isolation and Polyphasic Characterization of Desulfuromonas versatilis sp. Nov., an Electrogenic Bacteria Capable of Versatile Metabolism Isolated from a Graphene Oxide-Reducing Enrichment Culture.</title>
        <authorList>
            <person name="Xie L."/>
            <person name="Yoshida N."/>
            <person name="Ishii S."/>
            <person name="Meng L."/>
        </authorList>
    </citation>
    <scope>NUCLEOTIDE SEQUENCE [LARGE SCALE GENOMIC DNA]</scope>
    <source>
        <strain evidence="5 6">NIT-T3</strain>
    </source>
</reference>
<dbReference type="CDD" id="cd00082">
    <property type="entry name" value="HisKA"/>
    <property type="match status" value="1"/>
</dbReference>
<dbReference type="SMART" id="SM00387">
    <property type="entry name" value="HATPase_c"/>
    <property type="match status" value="1"/>
</dbReference>
<dbReference type="PANTHER" id="PTHR43065:SF42">
    <property type="entry name" value="TWO-COMPONENT SENSOR PPRA"/>
    <property type="match status" value="1"/>
</dbReference>
<dbReference type="EC" id="2.7.13.3" evidence="2"/>
<dbReference type="InterPro" id="IPR003594">
    <property type="entry name" value="HATPase_dom"/>
</dbReference>
<evidence type="ECO:0000313" key="6">
    <source>
        <dbReference type="Proteomes" id="UP001319827"/>
    </source>
</evidence>
<dbReference type="Gene3D" id="3.30.565.10">
    <property type="entry name" value="Histidine kinase-like ATPase, C-terminal domain"/>
    <property type="match status" value="1"/>
</dbReference>
<dbReference type="Pfam" id="PF13185">
    <property type="entry name" value="GAF_2"/>
    <property type="match status" value="1"/>
</dbReference>
<accession>A0ABM8HTT5</accession>
<proteinExistence type="predicted"/>
<dbReference type="InterPro" id="IPR004358">
    <property type="entry name" value="Sig_transdc_His_kin-like_C"/>
</dbReference>
<dbReference type="Gene3D" id="3.30.450.40">
    <property type="match status" value="1"/>
</dbReference>
<evidence type="ECO:0000256" key="3">
    <source>
        <dbReference type="ARBA" id="ARBA00022553"/>
    </source>
</evidence>
<dbReference type="InterPro" id="IPR003018">
    <property type="entry name" value="GAF"/>
</dbReference>
<name>A0ABM8HTT5_9BACT</name>
<dbReference type="InterPro" id="IPR003661">
    <property type="entry name" value="HisK_dim/P_dom"/>
</dbReference>
<organism evidence="5 6">
    <name type="scientific">Desulfuromonas versatilis</name>
    <dbReference type="NCBI Taxonomy" id="2802975"/>
    <lineage>
        <taxon>Bacteria</taxon>
        <taxon>Pseudomonadati</taxon>
        <taxon>Thermodesulfobacteriota</taxon>
        <taxon>Desulfuromonadia</taxon>
        <taxon>Desulfuromonadales</taxon>
        <taxon>Desulfuromonadaceae</taxon>
        <taxon>Desulfuromonas</taxon>
    </lineage>
</organism>
<reference evidence="5 6" key="1">
    <citation type="journal article" date="2016" name="C (Basel)">
        <title>Selective Growth of and Electricity Production by Marine Exoelectrogenic Bacteria in Self-Aggregated Hydrogel of Microbially Reduced Graphene Oxide.</title>
        <authorList>
            <person name="Yoshida N."/>
            <person name="Goto Y."/>
            <person name="Miyata Y."/>
        </authorList>
    </citation>
    <scope>NUCLEOTIDE SEQUENCE [LARGE SCALE GENOMIC DNA]</scope>
    <source>
        <strain evidence="5 6">NIT-T3</strain>
    </source>
</reference>
<evidence type="ECO:0000256" key="1">
    <source>
        <dbReference type="ARBA" id="ARBA00000085"/>
    </source>
</evidence>
<dbReference type="InterPro" id="IPR036890">
    <property type="entry name" value="HATPase_C_sf"/>
</dbReference>
<keyword evidence="6" id="KW-1185">Reference proteome</keyword>
<dbReference type="SUPFAM" id="SSF47384">
    <property type="entry name" value="Homodimeric domain of signal transducing histidine kinase"/>
    <property type="match status" value="1"/>
</dbReference>
<dbReference type="PRINTS" id="PR00344">
    <property type="entry name" value="BCTRLSENSOR"/>
</dbReference>
<dbReference type="SUPFAM" id="SSF55781">
    <property type="entry name" value="GAF domain-like"/>
    <property type="match status" value="1"/>
</dbReference>
<dbReference type="Gene3D" id="3.30.450.20">
    <property type="entry name" value="PAS domain"/>
    <property type="match status" value="1"/>
</dbReference>
<dbReference type="Pfam" id="PF00512">
    <property type="entry name" value="HisKA"/>
    <property type="match status" value="1"/>
</dbReference>
<dbReference type="EMBL" id="AP024355">
    <property type="protein sequence ID" value="BCR04448.1"/>
    <property type="molecule type" value="Genomic_DNA"/>
</dbReference>
<evidence type="ECO:0000313" key="5">
    <source>
        <dbReference type="EMBL" id="BCR04448.1"/>
    </source>
</evidence>
<evidence type="ECO:0000256" key="2">
    <source>
        <dbReference type="ARBA" id="ARBA00012438"/>
    </source>
</evidence>
<dbReference type="Proteomes" id="UP001319827">
    <property type="component" value="Chromosome"/>
</dbReference>
<dbReference type="SUPFAM" id="SSF55874">
    <property type="entry name" value="ATPase domain of HSP90 chaperone/DNA topoisomerase II/histidine kinase"/>
    <property type="match status" value="1"/>
</dbReference>
<protein>
    <recommendedName>
        <fullName evidence="2">histidine kinase</fullName>
        <ecNumber evidence="2">2.7.13.3</ecNumber>
    </recommendedName>
</protein>
<dbReference type="InterPro" id="IPR005467">
    <property type="entry name" value="His_kinase_dom"/>
</dbReference>
<dbReference type="SMART" id="SM00388">
    <property type="entry name" value="HisKA"/>
    <property type="match status" value="1"/>
</dbReference>
<evidence type="ECO:0000259" key="4">
    <source>
        <dbReference type="PROSITE" id="PS50109"/>
    </source>
</evidence>
<dbReference type="InterPro" id="IPR029016">
    <property type="entry name" value="GAF-like_dom_sf"/>
</dbReference>
<keyword evidence="3" id="KW-0597">Phosphoprotein</keyword>
<dbReference type="SMART" id="SM00065">
    <property type="entry name" value="GAF"/>
    <property type="match status" value="1"/>
</dbReference>
<gene>
    <name evidence="5" type="ORF">DESUT3_15170</name>
</gene>
<comment type="catalytic activity">
    <reaction evidence="1">
        <text>ATP + protein L-histidine = ADP + protein N-phospho-L-histidine.</text>
        <dbReference type="EC" id="2.7.13.3"/>
    </reaction>
</comment>